<organism evidence="6 7">
    <name type="scientific">Mycena pura</name>
    <dbReference type="NCBI Taxonomy" id="153505"/>
    <lineage>
        <taxon>Eukaryota</taxon>
        <taxon>Fungi</taxon>
        <taxon>Dikarya</taxon>
        <taxon>Basidiomycota</taxon>
        <taxon>Agaricomycotina</taxon>
        <taxon>Agaricomycetes</taxon>
        <taxon>Agaricomycetidae</taxon>
        <taxon>Agaricales</taxon>
        <taxon>Marasmiineae</taxon>
        <taxon>Mycenaceae</taxon>
        <taxon>Mycena</taxon>
    </lineage>
</organism>
<dbReference type="EMBL" id="JARJCW010000050">
    <property type="protein sequence ID" value="KAJ7203624.1"/>
    <property type="molecule type" value="Genomic_DNA"/>
</dbReference>
<dbReference type="AlphaFoldDB" id="A0AAD6Y690"/>
<keyword evidence="7" id="KW-1185">Reference proteome</keyword>
<protein>
    <recommendedName>
        <fullName evidence="5">MYND-type domain-containing protein</fullName>
    </recommendedName>
</protein>
<evidence type="ECO:0000259" key="5">
    <source>
        <dbReference type="PROSITE" id="PS50865"/>
    </source>
</evidence>
<evidence type="ECO:0000256" key="3">
    <source>
        <dbReference type="ARBA" id="ARBA00022833"/>
    </source>
</evidence>
<name>A0AAD6Y690_9AGAR</name>
<accession>A0AAD6Y690</accession>
<dbReference type="Gene3D" id="6.10.140.2220">
    <property type="match status" value="1"/>
</dbReference>
<evidence type="ECO:0000256" key="4">
    <source>
        <dbReference type="PROSITE-ProRule" id="PRU00134"/>
    </source>
</evidence>
<dbReference type="Proteomes" id="UP001219525">
    <property type="component" value="Unassembled WGS sequence"/>
</dbReference>
<proteinExistence type="predicted"/>
<gene>
    <name evidence="6" type="ORF">GGX14DRAFT_461648</name>
</gene>
<dbReference type="Pfam" id="PF01753">
    <property type="entry name" value="zf-MYND"/>
    <property type="match status" value="1"/>
</dbReference>
<reference evidence="6" key="1">
    <citation type="submission" date="2023-03" db="EMBL/GenBank/DDBJ databases">
        <title>Massive genome expansion in bonnet fungi (Mycena s.s.) driven by repeated elements and novel gene families across ecological guilds.</title>
        <authorList>
            <consortium name="Lawrence Berkeley National Laboratory"/>
            <person name="Harder C.B."/>
            <person name="Miyauchi S."/>
            <person name="Viragh M."/>
            <person name="Kuo A."/>
            <person name="Thoen E."/>
            <person name="Andreopoulos B."/>
            <person name="Lu D."/>
            <person name="Skrede I."/>
            <person name="Drula E."/>
            <person name="Henrissat B."/>
            <person name="Morin E."/>
            <person name="Kohler A."/>
            <person name="Barry K."/>
            <person name="LaButti K."/>
            <person name="Morin E."/>
            <person name="Salamov A."/>
            <person name="Lipzen A."/>
            <person name="Mereny Z."/>
            <person name="Hegedus B."/>
            <person name="Baldrian P."/>
            <person name="Stursova M."/>
            <person name="Weitz H."/>
            <person name="Taylor A."/>
            <person name="Grigoriev I.V."/>
            <person name="Nagy L.G."/>
            <person name="Martin F."/>
            <person name="Kauserud H."/>
        </authorList>
    </citation>
    <scope>NUCLEOTIDE SEQUENCE</scope>
    <source>
        <strain evidence="6">9144</strain>
    </source>
</reference>
<keyword evidence="3" id="KW-0862">Zinc</keyword>
<feature type="domain" description="MYND-type" evidence="5">
    <location>
        <begin position="26"/>
        <end position="66"/>
    </location>
</feature>
<keyword evidence="2 4" id="KW-0863">Zinc-finger</keyword>
<evidence type="ECO:0000256" key="1">
    <source>
        <dbReference type="ARBA" id="ARBA00022723"/>
    </source>
</evidence>
<keyword evidence="1" id="KW-0479">Metal-binding</keyword>
<evidence type="ECO:0000313" key="7">
    <source>
        <dbReference type="Proteomes" id="UP001219525"/>
    </source>
</evidence>
<sequence>MPVFNSLYGIGIKDSKPVKVCQWIECPNAQIGYEERKMKMCAKCNAVRYCSKSCQRLDWSEHKLYCHIPPIMDIGGWMERHRSLFRWALIEGLRLRSEPSNIFQYVLQVELTCMDRLMKGITPSPFFVESMRLKKLTDVGFMTVGPDPYERSQKIIDAGGLGQGIVVFELSERRPGGYVMFQLQYHNIHEKPSGEESPSRTGWEKIARGVVNGDIPIALLSRRIEGPPNAASST</sequence>
<comment type="caution">
    <text evidence="6">The sequence shown here is derived from an EMBL/GenBank/DDBJ whole genome shotgun (WGS) entry which is preliminary data.</text>
</comment>
<dbReference type="GO" id="GO:0008270">
    <property type="term" value="F:zinc ion binding"/>
    <property type="evidence" value="ECO:0007669"/>
    <property type="project" value="UniProtKB-KW"/>
</dbReference>
<evidence type="ECO:0000313" key="6">
    <source>
        <dbReference type="EMBL" id="KAJ7203624.1"/>
    </source>
</evidence>
<dbReference type="SUPFAM" id="SSF144232">
    <property type="entry name" value="HIT/MYND zinc finger-like"/>
    <property type="match status" value="1"/>
</dbReference>
<evidence type="ECO:0000256" key="2">
    <source>
        <dbReference type="ARBA" id="ARBA00022771"/>
    </source>
</evidence>
<dbReference type="PROSITE" id="PS50865">
    <property type="entry name" value="ZF_MYND_2"/>
    <property type="match status" value="1"/>
</dbReference>
<dbReference type="InterPro" id="IPR002893">
    <property type="entry name" value="Znf_MYND"/>
</dbReference>